<accession>A0A2C6KJ30</accession>
<comment type="caution">
    <text evidence="2">The sequence shown here is derived from an EMBL/GenBank/DDBJ whole genome shotgun (WGS) entry which is preliminary data.</text>
</comment>
<evidence type="ECO:0000313" key="3">
    <source>
        <dbReference type="Proteomes" id="UP000221165"/>
    </source>
</evidence>
<feature type="region of interest" description="Disordered" evidence="1">
    <location>
        <begin position="427"/>
        <end position="460"/>
    </location>
</feature>
<evidence type="ECO:0000256" key="1">
    <source>
        <dbReference type="SAM" id="MobiDB-lite"/>
    </source>
</evidence>
<keyword evidence="3" id="KW-1185">Reference proteome</keyword>
<dbReference type="Proteomes" id="UP000221165">
    <property type="component" value="Unassembled WGS sequence"/>
</dbReference>
<gene>
    <name evidence="2" type="ORF">CSUI_009783</name>
</gene>
<feature type="region of interest" description="Disordered" evidence="1">
    <location>
        <begin position="268"/>
        <end position="311"/>
    </location>
</feature>
<feature type="region of interest" description="Disordered" evidence="1">
    <location>
        <begin position="1"/>
        <end position="248"/>
    </location>
</feature>
<feature type="compositionally biased region" description="Polar residues" evidence="1">
    <location>
        <begin position="199"/>
        <end position="211"/>
    </location>
</feature>
<reference evidence="2 3" key="1">
    <citation type="journal article" date="2017" name="Int. J. Parasitol.">
        <title>The genome of the protozoan parasite Cystoisospora suis and a reverse vaccinology approach to identify vaccine candidates.</title>
        <authorList>
            <person name="Palmieri N."/>
            <person name="Shrestha A."/>
            <person name="Ruttkowski B."/>
            <person name="Beck T."/>
            <person name="Vogl C."/>
            <person name="Tomley F."/>
            <person name="Blake D.P."/>
            <person name="Joachim A."/>
        </authorList>
    </citation>
    <scope>NUCLEOTIDE SEQUENCE [LARGE SCALE GENOMIC DNA]</scope>
    <source>
        <strain evidence="2 3">Wien I</strain>
    </source>
</reference>
<dbReference type="AlphaFoldDB" id="A0A2C6KJ30"/>
<protein>
    <submittedName>
        <fullName evidence="2">Uncharacterized protein</fullName>
    </submittedName>
</protein>
<feature type="compositionally biased region" description="Basic and acidic residues" evidence="1">
    <location>
        <begin position="40"/>
        <end position="55"/>
    </location>
</feature>
<sequence>MAPLLEETLSRDIRPFPSSSPSDAAKMVQVARGEAVPPKVAEREPCISPGESDRPTHRHASGGNGNGGCCSPSSSFFTSSTDGLQLPQQSSSSPTIPSGKEGENGQTRVFNPWGGDLTFLPPPPPPFQSGTSDDVSPSPASSSCSSSVSARSQDCVLSSFEKSSQKTTLMVQEEGEVEPYRVSSPQTEKNSPEHEDVSNRGQDIASGSSIHSGDGADGKTDVGEDMSGKIGGKGSDLESPQDGDLIIQHTRDAIKAGFANMGEGDAFVYPATEDGQNGDHQYTQCPTRPLLSGGAGQETPSTGCHSKDNDDAMAICNHPLGPDKSGVDAQKEGFSVEKGSREITNINGPVHVGKDFSRRHQYTQYGHAERSLSSVAEKGGVGRGEGSCGSNATELHHVLQQQTGEQRRDFQQAHDRYRGQVFEGDFIRSRGSPQGCLATERLEGKQPPPPPPSRLTMPGDPQQLLQYEHRELLLKL</sequence>
<dbReference type="RefSeq" id="XP_067918132.1">
    <property type="nucleotide sequence ID" value="XM_068069892.1"/>
</dbReference>
<dbReference type="EMBL" id="MIGC01006023">
    <property type="protein sequence ID" value="PHJ16403.1"/>
    <property type="molecule type" value="Genomic_DNA"/>
</dbReference>
<dbReference type="VEuPathDB" id="ToxoDB:CSUI_009783"/>
<proteinExistence type="predicted"/>
<feature type="compositionally biased region" description="Polar residues" evidence="1">
    <location>
        <begin position="160"/>
        <end position="170"/>
    </location>
</feature>
<name>A0A2C6KJ30_9APIC</name>
<organism evidence="2 3">
    <name type="scientific">Cystoisospora suis</name>
    <dbReference type="NCBI Taxonomy" id="483139"/>
    <lineage>
        <taxon>Eukaryota</taxon>
        <taxon>Sar</taxon>
        <taxon>Alveolata</taxon>
        <taxon>Apicomplexa</taxon>
        <taxon>Conoidasida</taxon>
        <taxon>Coccidia</taxon>
        <taxon>Eucoccidiorida</taxon>
        <taxon>Eimeriorina</taxon>
        <taxon>Sarcocystidae</taxon>
        <taxon>Cystoisospora</taxon>
    </lineage>
</organism>
<dbReference type="GeneID" id="94433103"/>
<feature type="non-terminal residue" evidence="2">
    <location>
        <position position="476"/>
    </location>
</feature>
<evidence type="ECO:0000313" key="2">
    <source>
        <dbReference type="EMBL" id="PHJ16403.1"/>
    </source>
</evidence>
<feature type="compositionally biased region" description="Polar residues" evidence="1">
    <location>
        <begin position="274"/>
        <end position="286"/>
    </location>
</feature>
<feature type="compositionally biased region" description="Low complexity" evidence="1">
    <location>
        <begin position="132"/>
        <end position="152"/>
    </location>
</feature>
<feature type="compositionally biased region" description="Low complexity" evidence="1">
    <location>
        <begin position="69"/>
        <end position="94"/>
    </location>
</feature>